<name>A0ABS8L123_9HYPH</name>
<dbReference type="InterPro" id="IPR001647">
    <property type="entry name" value="HTH_TetR"/>
</dbReference>
<comment type="caution">
    <text evidence="8">The sequence shown here is derived from an EMBL/GenBank/DDBJ whole genome shotgun (WGS) entry which is preliminary data.</text>
</comment>
<feature type="region of interest" description="Disordered" evidence="6">
    <location>
        <begin position="1"/>
        <end position="20"/>
    </location>
</feature>
<keyword evidence="4" id="KW-0804">Transcription</keyword>
<dbReference type="SUPFAM" id="SSF48498">
    <property type="entry name" value="Tetracyclin repressor-like, C-terminal domain"/>
    <property type="match status" value="1"/>
</dbReference>
<evidence type="ECO:0000256" key="2">
    <source>
        <dbReference type="ARBA" id="ARBA00023015"/>
    </source>
</evidence>
<reference evidence="8 9" key="1">
    <citation type="submission" date="2021-11" db="EMBL/GenBank/DDBJ databases">
        <authorList>
            <person name="Lee D.-H."/>
            <person name="Kim S.-B."/>
        </authorList>
    </citation>
    <scope>NUCLEOTIDE SEQUENCE [LARGE SCALE GENOMIC DNA]</scope>
    <source>
        <strain evidence="8 9">KCTC 52223</strain>
    </source>
</reference>
<dbReference type="InterPro" id="IPR009057">
    <property type="entry name" value="Homeodomain-like_sf"/>
</dbReference>
<evidence type="ECO:0000256" key="5">
    <source>
        <dbReference type="PROSITE-ProRule" id="PRU00335"/>
    </source>
</evidence>
<evidence type="ECO:0000313" key="9">
    <source>
        <dbReference type="Proteomes" id="UP001198862"/>
    </source>
</evidence>
<dbReference type="InterPro" id="IPR039538">
    <property type="entry name" value="BetI_C"/>
</dbReference>
<dbReference type="SUPFAM" id="SSF46689">
    <property type="entry name" value="Homeodomain-like"/>
    <property type="match status" value="1"/>
</dbReference>
<evidence type="ECO:0000256" key="6">
    <source>
        <dbReference type="SAM" id="MobiDB-lite"/>
    </source>
</evidence>
<dbReference type="Proteomes" id="UP001198862">
    <property type="component" value="Unassembled WGS sequence"/>
</dbReference>
<keyword evidence="1" id="KW-0678">Repressor</keyword>
<dbReference type="RefSeq" id="WP_230553448.1">
    <property type="nucleotide sequence ID" value="NZ_JAJISD010000012.1"/>
</dbReference>
<evidence type="ECO:0000256" key="4">
    <source>
        <dbReference type="ARBA" id="ARBA00023163"/>
    </source>
</evidence>
<keyword evidence="9" id="KW-1185">Reference proteome</keyword>
<organism evidence="8 9">
    <name type="scientific">Reyranella aquatilis</name>
    <dbReference type="NCBI Taxonomy" id="2035356"/>
    <lineage>
        <taxon>Bacteria</taxon>
        <taxon>Pseudomonadati</taxon>
        <taxon>Pseudomonadota</taxon>
        <taxon>Alphaproteobacteria</taxon>
        <taxon>Hyphomicrobiales</taxon>
        <taxon>Reyranellaceae</taxon>
        <taxon>Reyranella</taxon>
    </lineage>
</organism>
<feature type="DNA-binding region" description="H-T-H motif" evidence="5">
    <location>
        <begin position="42"/>
        <end position="61"/>
    </location>
</feature>
<dbReference type="PANTHER" id="PTHR47506">
    <property type="entry name" value="TRANSCRIPTIONAL REGULATORY PROTEIN"/>
    <property type="match status" value="1"/>
</dbReference>
<evidence type="ECO:0000256" key="1">
    <source>
        <dbReference type="ARBA" id="ARBA00022491"/>
    </source>
</evidence>
<dbReference type="Gene3D" id="1.10.357.10">
    <property type="entry name" value="Tetracycline Repressor, domain 2"/>
    <property type="match status" value="1"/>
</dbReference>
<feature type="domain" description="HTH tetR-type" evidence="7">
    <location>
        <begin position="19"/>
        <end position="79"/>
    </location>
</feature>
<gene>
    <name evidence="8" type="ORF">LJ725_23900</name>
</gene>
<evidence type="ECO:0000256" key="3">
    <source>
        <dbReference type="ARBA" id="ARBA00023125"/>
    </source>
</evidence>
<evidence type="ECO:0000259" key="7">
    <source>
        <dbReference type="PROSITE" id="PS50977"/>
    </source>
</evidence>
<dbReference type="Pfam" id="PF13977">
    <property type="entry name" value="TetR_C_6"/>
    <property type="match status" value="1"/>
</dbReference>
<dbReference type="InterPro" id="IPR036271">
    <property type="entry name" value="Tet_transcr_reg_TetR-rel_C_sf"/>
</dbReference>
<evidence type="ECO:0000313" key="8">
    <source>
        <dbReference type="EMBL" id="MCC8432029.1"/>
    </source>
</evidence>
<protein>
    <submittedName>
        <fullName evidence="8">TetR/AcrR family transcriptional regulator</fullName>
    </submittedName>
</protein>
<dbReference type="PANTHER" id="PTHR47506:SF1">
    <property type="entry name" value="HTH-TYPE TRANSCRIPTIONAL REGULATOR YJDC"/>
    <property type="match status" value="1"/>
</dbReference>
<keyword evidence="3 5" id="KW-0238">DNA-binding</keyword>
<keyword evidence="2" id="KW-0805">Transcription regulation</keyword>
<sequence length="212" mass="23325">MVRSGPVGRQAKAAPQKVHPTRQKLIETTLQLLEVTSPADITADLILDTSGVSKGSLYHHFEDLTDVIEAAMIVRFAVGVNESVKSLADIVSTAKSQEELMQGLEAVARSAHVRERTGLRATRIQMISLATMNPRFAAKLAHEQERLTDALADIFQMGQNRGLMNREFDARAAAVLIQAFTLGKIVDEIVEQPTNPEAWNNIISRLIRLVFG</sequence>
<proteinExistence type="predicted"/>
<accession>A0ABS8L123</accession>
<dbReference type="PROSITE" id="PS50977">
    <property type="entry name" value="HTH_TETR_2"/>
    <property type="match status" value="1"/>
</dbReference>
<dbReference type="EMBL" id="JAJISD010000012">
    <property type="protein sequence ID" value="MCC8432029.1"/>
    <property type="molecule type" value="Genomic_DNA"/>
</dbReference>